<dbReference type="EMBL" id="AMZH03002352">
    <property type="protein sequence ID" value="RRT75877.1"/>
    <property type="molecule type" value="Genomic_DNA"/>
</dbReference>
<name>A0A427AHZ5_ENSVE</name>
<protein>
    <submittedName>
        <fullName evidence="1">Uncharacterized protein</fullName>
    </submittedName>
</protein>
<dbReference type="AlphaFoldDB" id="A0A427AHZ5"/>
<organism evidence="1 2">
    <name type="scientific">Ensete ventricosum</name>
    <name type="common">Abyssinian banana</name>
    <name type="synonym">Musa ensete</name>
    <dbReference type="NCBI Taxonomy" id="4639"/>
    <lineage>
        <taxon>Eukaryota</taxon>
        <taxon>Viridiplantae</taxon>
        <taxon>Streptophyta</taxon>
        <taxon>Embryophyta</taxon>
        <taxon>Tracheophyta</taxon>
        <taxon>Spermatophyta</taxon>
        <taxon>Magnoliopsida</taxon>
        <taxon>Liliopsida</taxon>
        <taxon>Zingiberales</taxon>
        <taxon>Musaceae</taxon>
        <taxon>Ensete</taxon>
    </lineage>
</organism>
<reference evidence="1 2" key="1">
    <citation type="journal article" date="2014" name="Agronomy (Basel)">
        <title>A Draft Genome Sequence for Ensete ventricosum, the Drought-Tolerant Tree Against Hunger.</title>
        <authorList>
            <person name="Harrison J."/>
            <person name="Moore K.A."/>
            <person name="Paszkiewicz K."/>
            <person name="Jones T."/>
            <person name="Grant M."/>
            <person name="Ambacheew D."/>
            <person name="Muzemil S."/>
            <person name="Studholme D.J."/>
        </authorList>
    </citation>
    <scope>NUCLEOTIDE SEQUENCE [LARGE SCALE GENOMIC DNA]</scope>
</reference>
<evidence type="ECO:0000313" key="1">
    <source>
        <dbReference type="EMBL" id="RRT75877.1"/>
    </source>
</evidence>
<dbReference type="Proteomes" id="UP000287651">
    <property type="component" value="Unassembled WGS sequence"/>
</dbReference>
<comment type="caution">
    <text evidence="1">The sequence shown here is derived from an EMBL/GenBank/DDBJ whole genome shotgun (WGS) entry which is preliminary data.</text>
</comment>
<evidence type="ECO:0000313" key="2">
    <source>
        <dbReference type="Proteomes" id="UP000287651"/>
    </source>
</evidence>
<sequence>MSFFAIQQEAQRAWRPWMTVWGFRLLSFFTKISNCCVLYMLIEFVHRIVFLLYSFYGKL</sequence>
<proteinExistence type="predicted"/>
<accession>A0A427AHZ5</accession>
<gene>
    <name evidence="1" type="ORF">B296_00030808</name>
</gene>